<organism evidence="1 2">
    <name type="scientific">Corchorus olitorius</name>
    <dbReference type="NCBI Taxonomy" id="93759"/>
    <lineage>
        <taxon>Eukaryota</taxon>
        <taxon>Viridiplantae</taxon>
        <taxon>Streptophyta</taxon>
        <taxon>Embryophyta</taxon>
        <taxon>Tracheophyta</taxon>
        <taxon>Spermatophyta</taxon>
        <taxon>Magnoliopsida</taxon>
        <taxon>eudicotyledons</taxon>
        <taxon>Gunneridae</taxon>
        <taxon>Pentapetalae</taxon>
        <taxon>rosids</taxon>
        <taxon>malvids</taxon>
        <taxon>Malvales</taxon>
        <taxon>Malvaceae</taxon>
        <taxon>Grewioideae</taxon>
        <taxon>Apeibeae</taxon>
        <taxon>Corchorus</taxon>
    </lineage>
</organism>
<accession>A0A1R3HKF2</accession>
<dbReference type="AlphaFoldDB" id="A0A1R3HKF2"/>
<sequence>MTTVAGLFWFPQSVKFGGRPRGRWSGACFGLLPRQMEFELRERSGRHSSVVDMEIMFLSN</sequence>
<keyword evidence="2" id="KW-1185">Reference proteome</keyword>
<proteinExistence type="predicted"/>
<comment type="caution">
    <text evidence="1">The sequence shown here is derived from an EMBL/GenBank/DDBJ whole genome shotgun (WGS) entry which is preliminary data.</text>
</comment>
<evidence type="ECO:0000313" key="2">
    <source>
        <dbReference type="Proteomes" id="UP000187203"/>
    </source>
</evidence>
<evidence type="ECO:0000313" key="1">
    <source>
        <dbReference type="EMBL" id="OMO70768.1"/>
    </source>
</evidence>
<protein>
    <submittedName>
        <fullName evidence="1">Uncharacterized protein</fullName>
    </submittedName>
</protein>
<dbReference type="EMBL" id="AWUE01019949">
    <property type="protein sequence ID" value="OMO70768.1"/>
    <property type="molecule type" value="Genomic_DNA"/>
</dbReference>
<name>A0A1R3HKF2_9ROSI</name>
<gene>
    <name evidence="1" type="ORF">COLO4_28492</name>
</gene>
<dbReference type="Proteomes" id="UP000187203">
    <property type="component" value="Unassembled WGS sequence"/>
</dbReference>
<reference evidence="2" key="1">
    <citation type="submission" date="2013-09" db="EMBL/GenBank/DDBJ databases">
        <title>Corchorus olitorius genome sequencing.</title>
        <authorList>
            <person name="Alam M."/>
            <person name="Haque M.S."/>
            <person name="Islam M.S."/>
            <person name="Emdad E.M."/>
            <person name="Islam M.M."/>
            <person name="Ahmed B."/>
            <person name="Halim A."/>
            <person name="Hossen Q.M.M."/>
            <person name="Hossain M.Z."/>
            <person name="Ahmed R."/>
            <person name="Khan M.M."/>
            <person name="Islam R."/>
            <person name="Rashid M.M."/>
            <person name="Khan S.A."/>
            <person name="Rahman M.S."/>
            <person name="Alam M."/>
            <person name="Yahiya A.S."/>
            <person name="Khan M.S."/>
            <person name="Azam M.S."/>
            <person name="Haque T."/>
            <person name="Lashkar M.Z.H."/>
            <person name="Akhand A.I."/>
            <person name="Morshed G."/>
            <person name="Roy S."/>
            <person name="Uddin K.S."/>
            <person name="Rabeya T."/>
            <person name="Hossain A.S."/>
            <person name="Chowdhury A."/>
            <person name="Snigdha A.R."/>
            <person name="Mortoza M.S."/>
            <person name="Matin S.A."/>
            <person name="Hoque S.M.E."/>
            <person name="Islam M.K."/>
            <person name="Roy D.K."/>
            <person name="Haider R."/>
            <person name="Moosa M.M."/>
            <person name="Elias S.M."/>
            <person name="Hasan A.M."/>
            <person name="Jahan S."/>
            <person name="Shafiuddin M."/>
            <person name="Mahmood N."/>
            <person name="Shommy N.S."/>
        </authorList>
    </citation>
    <scope>NUCLEOTIDE SEQUENCE [LARGE SCALE GENOMIC DNA]</scope>
    <source>
        <strain evidence="2">cv. O-4</strain>
    </source>
</reference>